<dbReference type="PROSITE" id="PS00491">
    <property type="entry name" value="PROLINE_PEPTIDASE"/>
    <property type="match status" value="1"/>
</dbReference>
<comment type="cofactor">
    <cofactor evidence="2">
        <name>Mn(2+)</name>
        <dbReference type="ChEBI" id="CHEBI:29035"/>
    </cofactor>
</comment>
<dbReference type="EC" id="3.4.11.9" evidence="4"/>
<protein>
    <recommendedName>
        <fullName evidence="4">Xaa-Pro aminopeptidase</fullName>
        <ecNumber evidence="4">3.4.11.9</ecNumber>
    </recommendedName>
</protein>
<keyword evidence="7 12" id="KW-0378">Hydrolase</keyword>
<evidence type="ECO:0000313" key="13">
    <source>
        <dbReference type="Proteomes" id="UP001236258"/>
    </source>
</evidence>
<evidence type="ECO:0000256" key="8">
    <source>
        <dbReference type="ARBA" id="ARBA00023049"/>
    </source>
</evidence>
<comment type="catalytic activity">
    <reaction evidence="1">
        <text>Release of any N-terminal amino acid, including proline, that is linked to proline, even from a dipeptide or tripeptide.</text>
        <dbReference type="EC" id="3.4.11.9"/>
    </reaction>
</comment>
<dbReference type="Proteomes" id="UP001236258">
    <property type="component" value="Unassembled WGS sequence"/>
</dbReference>
<dbReference type="EMBL" id="JAUZVY010000004">
    <property type="protein sequence ID" value="MDP4529597.1"/>
    <property type="molecule type" value="Genomic_DNA"/>
</dbReference>
<sequence length="453" mass="49692">MNRPQAERRQRLLAELPASSVAVIAAGHEQTRSRDTEYPFRPNSDFWYLTAFPEPDALLILTKDAAGQSAELLLCRDKDVEKEVWQGRRFGPEQAEQQFGIAAASISEQQAQLVAAMKGKQQLWFCFGDDEALLSQLNACQQQIRTTPRQSELAPQQQCNLRPLLSELRLLKDAHEISLMQQAATISADAHKAAMQLCQPGMQEYQLEACILHHSAMQGARYPAYNAIVGGGENACILHYTENNAELCDGDLVLIDAGCEWQGYAADITRTFPVNGRFSTEQAALYQLVLDAQLAALAEIKPGSSFALATQACYRVLTEGLHRLGILQGELDALIEAEAAKPWMIHSLGHWLGLDVHDVGSYQPKGAVPEPGAKNRVFEPGMVLTVEPGLYIPKGCDTDPKWWGIGIRIEDDVLVTAEGHRNLTAAVPKTIAEIEALMAQDASDPGQGHGQFD</sequence>
<dbReference type="InterPro" id="IPR052433">
    <property type="entry name" value="X-Pro_dipept-like"/>
</dbReference>
<name>A0ABT9GRJ2_9GAMM</name>
<dbReference type="GO" id="GO:0004177">
    <property type="term" value="F:aminopeptidase activity"/>
    <property type="evidence" value="ECO:0007669"/>
    <property type="project" value="UniProtKB-KW"/>
</dbReference>
<comment type="similarity">
    <text evidence="3 10">Belongs to the peptidase M24B family.</text>
</comment>
<dbReference type="SUPFAM" id="SSF55920">
    <property type="entry name" value="Creatinase/aminopeptidase"/>
    <property type="match status" value="1"/>
</dbReference>
<evidence type="ECO:0000256" key="7">
    <source>
        <dbReference type="ARBA" id="ARBA00022801"/>
    </source>
</evidence>
<dbReference type="InterPro" id="IPR007865">
    <property type="entry name" value="Aminopep_P_N"/>
</dbReference>
<keyword evidence="8" id="KW-0482">Metalloprotease</keyword>
<accession>A0ABT9GRJ2</accession>
<keyword evidence="9" id="KW-0464">Manganese</keyword>
<evidence type="ECO:0000259" key="11">
    <source>
        <dbReference type="SMART" id="SM01011"/>
    </source>
</evidence>
<keyword evidence="12" id="KW-0031">Aminopeptidase</keyword>
<dbReference type="NCBIfam" id="NF008131">
    <property type="entry name" value="PRK10879.1"/>
    <property type="match status" value="1"/>
</dbReference>
<proteinExistence type="inferred from homology"/>
<dbReference type="PANTHER" id="PTHR43226">
    <property type="entry name" value="XAA-PRO AMINOPEPTIDASE 3"/>
    <property type="match status" value="1"/>
</dbReference>
<dbReference type="InterPro" id="IPR000994">
    <property type="entry name" value="Pept_M24"/>
</dbReference>
<evidence type="ECO:0000256" key="3">
    <source>
        <dbReference type="ARBA" id="ARBA00008766"/>
    </source>
</evidence>
<dbReference type="Gene3D" id="3.90.230.10">
    <property type="entry name" value="Creatinase/methionine aminopeptidase superfamily"/>
    <property type="match status" value="1"/>
</dbReference>
<reference evidence="12 13" key="1">
    <citation type="submission" date="2023-08" db="EMBL/GenBank/DDBJ databases">
        <authorList>
            <person name="Joshi A."/>
            <person name="Thite S."/>
        </authorList>
    </citation>
    <scope>NUCLEOTIDE SEQUENCE [LARGE SCALE GENOMIC DNA]</scope>
    <source>
        <strain evidence="12 13">1E1</strain>
    </source>
</reference>
<comment type="caution">
    <text evidence="12">The sequence shown here is derived from an EMBL/GenBank/DDBJ whole genome shotgun (WGS) entry which is preliminary data.</text>
</comment>
<evidence type="ECO:0000256" key="5">
    <source>
        <dbReference type="ARBA" id="ARBA00022670"/>
    </source>
</evidence>
<keyword evidence="6 10" id="KW-0479">Metal-binding</keyword>
<evidence type="ECO:0000256" key="9">
    <source>
        <dbReference type="ARBA" id="ARBA00023211"/>
    </source>
</evidence>
<dbReference type="InterPro" id="IPR029149">
    <property type="entry name" value="Creatin/AminoP/Spt16_N"/>
</dbReference>
<dbReference type="InterPro" id="IPR036005">
    <property type="entry name" value="Creatinase/aminopeptidase-like"/>
</dbReference>
<dbReference type="Pfam" id="PF00557">
    <property type="entry name" value="Peptidase_M24"/>
    <property type="match status" value="1"/>
</dbReference>
<dbReference type="RefSeq" id="WP_305945670.1">
    <property type="nucleotide sequence ID" value="NZ_JAUZVY010000004.1"/>
</dbReference>
<evidence type="ECO:0000256" key="6">
    <source>
        <dbReference type="ARBA" id="ARBA00022723"/>
    </source>
</evidence>
<dbReference type="SMART" id="SM01011">
    <property type="entry name" value="AMP_N"/>
    <property type="match status" value="1"/>
</dbReference>
<dbReference type="PANTHER" id="PTHR43226:SF4">
    <property type="entry name" value="XAA-PRO AMINOPEPTIDASE 3"/>
    <property type="match status" value="1"/>
</dbReference>
<evidence type="ECO:0000256" key="1">
    <source>
        <dbReference type="ARBA" id="ARBA00001424"/>
    </source>
</evidence>
<organism evidence="12 13">
    <name type="scientific">Alkalimonas delamerensis</name>
    <dbReference type="NCBI Taxonomy" id="265981"/>
    <lineage>
        <taxon>Bacteria</taxon>
        <taxon>Pseudomonadati</taxon>
        <taxon>Pseudomonadota</taxon>
        <taxon>Gammaproteobacteria</taxon>
        <taxon>Alkalimonas</taxon>
    </lineage>
</organism>
<evidence type="ECO:0000256" key="4">
    <source>
        <dbReference type="ARBA" id="ARBA00012574"/>
    </source>
</evidence>
<keyword evidence="13" id="KW-1185">Reference proteome</keyword>
<gene>
    <name evidence="12" type="primary">pepP</name>
    <name evidence="12" type="ORF">Q3O59_11240</name>
</gene>
<dbReference type="Gene3D" id="3.40.350.10">
    <property type="entry name" value="Creatinase/prolidase N-terminal domain"/>
    <property type="match status" value="1"/>
</dbReference>
<keyword evidence="5" id="KW-0645">Protease</keyword>
<dbReference type="InterPro" id="IPR001131">
    <property type="entry name" value="Peptidase_M24B_aminopep-P_CS"/>
</dbReference>
<evidence type="ECO:0000256" key="2">
    <source>
        <dbReference type="ARBA" id="ARBA00001936"/>
    </source>
</evidence>
<dbReference type="SUPFAM" id="SSF53092">
    <property type="entry name" value="Creatinase/prolidase N-terminal domain"/>
    <property type="match status" value="1"/>
</dbReference>
<evidence type="ECO:0000313" key="12">
    <source>
        <dbReference type="EMBL" id="MDP4529597.1"/>
    </source>
</evidence>
<dbReference type="Pfam" id="PF05195">
    <property type="entry name" value="AMP_N"/>
    <property type="match status" value="1"/>
</dbReference>
<dbReference type="CDD" id="cd01087">
    <property type="entry name" value="Prolidase"/>
    <property type="match status" value="1"/>
</dbReference>
<feature type="domain" description="Aminopeptidase P N-terminal" evidence="11">
    <location>
        <begin position="1"/>
        <end position="134"/>
    </location>
</feature>
<evidence type="ECO:0000256" key="10">
    <source>
        <dbReference type="RuleBase" id="RU000590"/>
    </source>
</evidence>